<proteinExistence type="predicted"/>
<dbReference type="EMBL" id="AMZH03002397">
    <property type="protein sequence ID" value="RRT75722.1"/>
    <property type="molecule type" value="Genomic_DNA"/>
</dbReference>
<accession>A0A427AHV3</accession>
<sequence>MTPYGWTGNSNGSGVVRKMQVQHGILRECIEQLKIIESLRATLITYLRKALNEQESKFEQVHQQLQVLFLYIKLQFNSILKYAI</sequence>
<evidence type="ECO:0000313" key="2">
    <source>
        <dbReference type="Proteomes" id="UP000287651"/>
    </source>
</evidence>
<dbReference type="Proteomes" id="UP000287651">
    <property type="component" value="Unassembled WGS sequence"/>
</dbReference>
<organism evidence="1 2">
    <name type="scientific">Ensete ventricosum</name>
    <name type="common">Abyssinian banana</name>
    <name type="synonym">Musa ensete</name>
    <dbReference type="NCBI Taxonomy" id="4639"/>
    <lineage>
        <taxon>Eukaryota</taxon>
        <taxon>Viridiplantae</taxon>
        <taxon>Streptophyta</taxon>
        <taxon>Embryophyta</taxon>
        <taxon>Tracheophyta</taxon>
        <taxon>Spermatophyta</taxon>
        <taxon>Magnoliopsida</taxon>
        <taxon>Liliopsida</taxon>
        <taxon>Zingiberales</taxon>
        <taxon>Musaceae</taxon>
        <taxon>Ensete</taxon>
    </lineage>
</organism>
<evidence type="ECO:0000313" key="1">
    <source>
        <dbReference type="EMBL" id="RRT75722.1"/>
    </source>
</evidence>
<reference evidence="1 2" key="1">
    <citation type="journal article" date="2014" name="Agronomy (Basel)">
        <title>A Draft Genome Sequence for Ensete ventricosum, the Drought-Tolerant Tree Against Hunger.</title>
        <authorList>
            <person name="Harrison J."/>
            <person name="Moore K.A."/>
            <person name="Paszkiewicz K."/>
            <person name="Jones T."/>
            <person name="Grant M."/>
            <person name="Ambacheew D."/>
            <person name="Muzemil S."/>
            <person name="Studholme D.J."/>
        </authorList>
    </citation>
    <scope>NUCLEOTIDE SEQUENCE [LARGE SCALE GENOMIC DNA]</scope>
</reference>
<name>A0A427AHV3_ENSVE</name>
<gene>
    <name evidence="1" type="ORF">B296_00023962</name>
</gene>
<dbReference type="AlphaFoldDB" id="A0A427AHV3"/>
<comment type="caution">
    <text evidence="1">The sequence shown here is derived from an EMBL/GenBank/DDBJ whole genome shotgun (WGS) entry which is preliminary data.</text>
</comment>
<protein>
    <submittedName>
        <fullName evidence="1">Uncharacterized protein</fullName>
    </submittedName>
</protein>